<evidence type="ECO:0000313" key="3">
    <source>
        <dbReference type="EMBL" id="CAB1129659.1"/>
    </source>
</evidence>
<keyword evidence="1" id="KW-0812">Transmembrane</keyword>
<dbReference type="Proteomes" id="UP000503399">
    <property type="component" value="Chromosome"/>
</dbReference>
<name>A0A6F8ZIF1_9FIRM</name>
<feature type="transmembrane region" description="Helical" evidence="1">
    <location>
        <begin position="142"/>
        <end position="171"/>
    </location>
</feature>
<gene>
    <name evidence="3" type="ORF">R50_2162</name>
</gene>
<feature type="transmembrane region" description="Helical" evidence="1">
    <location>
        <begin position="57"/>
        <end position="77"/>
    </location>
</feature>
<dbReference type="PANTHER" id="PTHR42208">
    <property type="entry name" value="HEAVY METAL TRANSPORTER-RELATED"/>
    <property type="match status" value="1"/>
</dbReference>
<accession>A0A6F8ZIF1</accession>
<evidence type="ECO:0000259" key="2">
    <source>
        <dbReference type="Pfam" id="PF13386"/>
    </source>
</evidence>
<reference evidence="3 4" key="1">
    <citation type="submission" date="2020-02" db="EMBL/GenBank/DDBJ databases">
        <authorList>
            <person name="Hogendoorn C."/>
        </authorList>
    </citation>
    <scope>NUCLEOTIDE SEQUENCE [LARGE SCALE GENOMIC DNA]</scope>
    <source>
        <strain evidence="3">R501</strain>
    </source>
</reference>
<protein>
    <submittedName>
        <fullName evidence="3">Sulfite exporter TauE/SafE family protein</fullName>
    </submittedName>
</protein>
<keyword evidence="1" id="KW-1133">Transmembrane helix</keyword>
<dbReference type="KEGG" id="hfv:R50_2162"/>
<feature type="transmembrane region" description="Helical" evidence="1">
    <location>
        <begin position="210"/>
        <end position="233"/>
    </location>
</feature>
<dbReference type="PANTHER" id="PTHR42208:SF1">
    <property type="entry name" value="HEAVY METAL TRANSPORTER"/>
    <property type="match status" value="1"/>
</dbReference>
<feature type="domain" description="Urease accessory protein UreH-like transmembrane" evidence="2">
    <location>
        <begin position="13"/>
        <end position="220"/>
    </location>
</feature>
<feature type="transmembrane region" description="Helical" evidence="1">
    <location>
        <begin position="177"/>
        <end position="198"/>
    </location>
</feature>
<dbReference type="InterPro" id="IPR039447">
    <property type="entry name" value="UreH-like_TM_dom"/>
</dbReference>
<organism evidence="3 4">
    <name type="scientific">Candidatus Hydrogenisulfobacillus filiaventi</name>
    <dbReference type="NCBI Taxonomy" id="2707344"/>
    <lineage>
        <taxon>Bacteria</taxon>
        <taxon>Bacillati</taxon>
        <taxon>Bacillota</taxon>
        <taxon>Clostridia</taxon>
        <taxon>Eubacteriales</taxon>
        <taxon>Clostridiales Family XVII. Incertae Sedis</taxon>
        <taxon>Candidatus Hydrogenisulfobacillus</taxon>
    </lineage>
</organism>
<keyword evidence="1" id="KW-0472">Membrane</keyword>
<dbReference type="Pfam" id="PF13386">
    <property type="entry name" value="DsbD_2"/>
    <property type="match status" value="1"/>
</dbReference>
<feature type="transmembrane region" description="Helical" evidence="1">
    <location>
        <begin position="83"/>
        <end position="104"/>
    </location>
</feature>
<proteinExistence type="predicted"/>
<evidence type="ECO:0000313" key="4">
    <source>
        <dbReference type="Proteomes" id="UP000503399"/>
    </source>
</evidence>
<evidence type="ECO:0000256" key="1">
    <source>
        <dbReference type="SAM" id="Phobius"/>
    </source>
</evidence>
<keyword evidence="4" id="KW-1185">Reference proteome</keyword>
<sequence>MHGWALVVWGLGIGLLQGFVHCSGMCGPFVLAFSLALEGGDRTAGQRVLPLFLAHNAGRIATFTVLGAVFGGVAHYVNLAARLTGVEAAAGFAGGAVMIGWAVATARSGSAAGSWERWSLLGIPAVGRWLQRLYRTRRPGDAFLAGAVLGLHPCGLIFTVLLAAAAAASALTGGLTLAAFGIGTVPALLSVATAGWYGRRRLKGPGYTRLAAGLIGLSGLLFVLRGMAVNGWIPDWNPWLF</sequence>
<dbReference type="EMBL" id="LR778114">
    <property type="protein sequence ID" value="CAB1129659.1"/>
    <property type="molecule type" value="Genomic_DNA"/>
</dbReference>
<dbReference type="AlphaFoldDB" id="A0A6F8ZIF1"/>
<feature type="transmembrane region" description="Helical" evidence="1">
    <location>
        <begin position="6"/>
        <end position="37"/>
    </location>
</feature>